<reference evidence="2" key="1">
    <citation type="submission" date="2025-08" db="UniProtKB">
        <authorList>
            <consortium name="Ensembl"/>
        </authorList>
    </citation>
    <scope>IDENTIFICATION</scope>
</reference>
<comment type="similarity">
    <text evidence="1">Belongs to the SH3BGR family.</text>
</comment>
<dbReference type="PROSITE" id="PS51354">
    <property type="entry name" value="GLUTAREDOXIN_2"/>
    <property type="match status" value="1"/>
</dbReference>
<organism evidence="2 3">
    <name type="scientific">Mola mola</name>
    <name type="common">Ocean sunfish</name>
    <name type="synonym">Tetraodon mola</name>
    <dbReference type="NCBI Taxonomy" id="94237"/>
    <lineage>
        <taxon>Eukaryota</taxon>
        <taxon>Metazoa</taxon>
        <taxon>Chordata</taxon>
        <taxon>Craniata</taxon>
        <taxon>Vertebrata</taxon>
        <taxon>Euteleostomi</taxon>
        <taxon>Actinopterygii</taxon>
        <taxon>Neopterygii</taxon>
        <taxon>Teleostei</taxon>
        <taxon>Neoteleostei</taxon>
        <taxon>Acanthomorphata</taxon>
        <taxon>Eupercaria</taxon>
        <taxon>Tetraodontiformes</taxon>
        <taxon>Molidae</taxon>
        <taxon>Mola</taxon>
    </lineage>
</organism>
<evidence type="ECO:0000313" key="2">
    <source>
        <dbReference type="Ensembl" id="ENSMMOP00000020474.1"/>
    </source>
</evidence>
<sequence length="134" mass="15134">MFKPACLVCCCRKPTHIPAFTTLEHLVSQLLSAPSSDSQYVCVDTIAEMSVVVYYTSVTGSLEQHISFVLDCKKIDYKMVDISQSTEEKDKMREMVGDPKALPPQIFNGNTYCGDYTAFEEAIEMEELEKFLKL</sequence>
<dbReference type="InterPro" id="IPR006993">
    <property type="entry name" value="Glut_rich_SH3-bd"/>
</dbReference>
<dbReference type="InterPro" id="IPR051033">
    <property type="entry name" value="SH3BGR"/>
</dbReference>
<dbReference type="GO" id="GO:0005737">
    <property type="term" value="C:cytoplasm"/>
    <property type="evidence" value="ECO:0007669"/>
    <property type="project" value="TreeGrafter"/>
</dbReference>
<dbReference type="Proteomes" id="UP000261620">
    <property type="component" value="Unplaced"/>
</dbReference>
<name>A0A3Q3X5B7_MOLML</name>
<dbReference type="AlphaFoldDB" id="A0A3Q3X5B7"/>
<dbReference type="STRING" id="94237.ENSMMOP00000020474"/>
<dbReference type="PANTHER" id="PTHR12232">
    <property type="entry name" value="SH3 DOMAIN-BINDING GLUTAMIC ACID-RICH-LIKE PROTEIN"/>
    <property type="match status" value="1"/>
</dbReference>
<protein>
    <submittedName>
        <fullName evidence="2">Uncharacterized protein</fullName>
    </submittedName>
</protein>
<evidence type="ECO:0000256" key="1">
    <source>
        <dbReference type="ARBA" id="ARBA00007764"/>
    </source>
</evidence>
<dbReference type="Ensembl" id="ENSMMOT00000020814.1">
    <property type="protein sequence ID" value="ENSMMOP00000020474.1"/>
    <property type="gene ID" value="ENSMMOG00000015541.1"/>
</dbReference>
<dbReference type="InterPro" id="IPR036249">
    <property type="entry name" value="Thioredoxin-like_sf"/>
</dbReference>
<dbReference type="Pfam" id="PF04908">
    <property type="entry name" value="SH3BGR"/>
    <property type="match status" value="1"/>
</dbReference>
<dbReference type="PANTHER" id="PTHR12232:SF15">
    <property type="entry name" value="SH3 DOMAIN-BINDING GLUTAMIC ACID-RICH PROTEIN HOMOLOG"/>
    <property type="match status" value="1"/>
</dbReference>
<dbReference type="SUPFAM" id="SSF52833">
    <property type="entry name" value="Thioredoxin-like"/>
    <property type="match status" value="1"/>
</dbReference>
<keyword evidence="3" id="KW-1185">Reference proteome</keyword>
<dbReference type="OMA" id="FMRTQCK"/>
<accession>A0A3Q3X5B7</accession>
<proteinExistence type="inferred from homology"/>
<reference evidence="2" key="2">
    <citation type="submission" date="2025-09" db="UniProtKB">
        <authorList>
            <consortium name="Ensembl"/>
        </authorList>
    </citation>
    <scope>IDENTIFICATION</scope>
</reference>
<evidence type="ECO:0000313" key="3">
    <source>
        <dbReference type="Proteomes" id="UP000261620"/>
    </source>
</evidence>
<dbReference type="Gene3D" id="3.40.30.10">
    <property type="entry name" value="Glutaredoxin"/>
    <property type="match status" value="1"/>
</dbReference>